<dbReference type="InterPro" id="IPR015943">
    <property type="entry name" value="WD40/YVTN_repeat-like_dom_sf"/>
</dbReference>
<evidence type="ECO:0000256" key="2">
    <source>
        <dbReference type="ARBA" id="ARBA00022737"/>
    </source>
</evidence>
<accession>A0A5S6QFS8</accession>
<dbReference type="InterPro" id="IPR036322">
    <property type="entry name" value="WD40_repeat_dom_sf"/>
</dbReference>
<dbReference type="InterPro" id="IPR001680">
    <property type="entry name" value="WD40_rpt"/>
</dbReference>
<dbReference type="Pfam" id="PF23761">
    <property type="entry name" value="Beta-prop_DCAF4"/>
    <property type="match status" value="1"/>
</dbReference>
<dbReference type="AlphaFoldDB" id="A0A5S6QFS8"/>
<keyword evidence="2" id="KW-0677">Repeat</keyword>
<evidence type="ECO:0000313" key="4">
    <source>
        <dbReference type="Proteomes" id="UP000046395"/>
    </source>
</evidence>
<evidence type="ECO:0000313" key="5">
    <source>
        <dbReference type="WBParaSite" id="TMUE_1000005980.1"/>
    </source>
</evidence>
<dbReference type="WBParaSite" id="TMUE_1000005980.1">
    <property type="protein sequence ID" value="TMUE_1000005980.1"/>
    <property type="gene ID" value="WBGene00285738"/>
</dbReference>
<feature type="repeat" description="WD" evidence="3">
    <location>
        <begin position="280"/>
        <end position="302"/>
    </location>
</feature>
<dbReference type="STRING" id="70415.A0A5S6QFS8"/>
<dbReference type="SUPFAM" id="SSF50978">
    <property type="entry name" value="WD40 repeat-like"/>
    <property type="match status" value="1"/>
</dbReference>
<protein>
    <submittedName>
        <fullName evidence="5">Uncharacterized protein</fullName>
    </submittedName>
</protein>
<dbReference type="PANTHER" id="PTHR44472:SF1">
    <property type="entry name" value="DDB1 AND CUL4 ASSOCIATED FACTOR 4"/>
    <property type="match status" value="1"/>
</dbReference>
<evidence type="ECO:0000256" key="1">
    <source>
        <dbReference type="ARBA" id="ARBA00022574"/>
    </source>
</evidence>
<organism evidence="4 5">
    <name type="scientific">Trichuris muris</name>
    <name type="common">Mouse whipworm</name>
    <dbReference type="NCBI Taxonomy" id="70415"/>
    <lineage>
        <taxon>Eukaryota</taxon>
        <taxon>Metazoa</taxon>
        <taxon>Ecdysozoa</taxon>
        <taxon>Nematoda</taxon>
        <taxon>Enoplea</taxon>
        <taxon>Dorylaimia</taxon>
        <taxon>Trichinellida</taxon>
        <taxon>Trichuridae</taxon>
        <taxon>Trichuris</taxon>
    </lineage>
</organism>
<evidence type="ECO:0000256" key="3">
    <source>
        <dbReference type="PROSITE-ProRule" id="PRU00221"/>
    </source>
</evidence>
<dbReference type="Gene3D" id="2.130.10.10">
    <property type="entry name" value="YVTN repeat-like/Quinoprotein amine dehydrogenase"/>
    <property type="match status" value="1"/>
</dbReference>
<name>A0A5S6QFS8_TRIMR</name>
<dbReference type="PANTHER" id="PTHR44472">
    <property type="entry name" value="DDB1- AND CUL4-ASSOCIATED FACTOR 4-RELATED"/>
    <property type="match status" value="1"/>
</dbReference>
<proteinExistence type="predicted"/>
<keyword evidence="4" id="KW-1185">Reference proteome</keyword>
<dbReference type="InterPro" id="IPR052254">
    <property type="entry name" value="CUL4-DDB1_E3_ligase_receptor"/>
</dbReference>
<sequence length="384" mass="42707">MDSIIMNGYFNDSHWRRFAADRKAKHDIRMKVDIGNFHYATHMATCIQGGSPTVLMTLRKQHSDNNYIGVLHVQTDDTQDNNRQLKVSSPANMEITLDGTGICAYAGIVPSAETGSKIARCAFDNKGQLVHMETVRLRSTVKSMAVGPSFGEVVIGSENSVMLFNYERKKGVQFIPSKPPVLAVTCKANGNEIFAGAGKYGINVFDIREYGGRPTYFLPGSFCCSMQLLGNGRSIITSHFGGDLLAYDLRMRKAVDAYRGHVNPVYWMLPLLLDDRKETVASAGSDGVIRTWSVRTAELLMSFNPPYTVLNPWHVPRFVYSDTWCGTAKNPTLLATWLNTLELSQMRRPMEMCLLGNMEDTDISTTKMPIFGEKTVAWKDSAAS</sequence>
<dbReference type="Proteomes" id="UP000046395">
    <property type="component" value="Unassembled WGS sequence"/>
</dbReference>
<dbReference type="PROSITE" id="PS50082">
    <property type="entry name" value="WD_REPEATS_2"/>
    <property type="match status" value="1"/>
</dbReference>
<dbReference type="GO" id="GO:0080008">
    <property type="term" value="C:Cul4-RING E3 ubiquitin ligase complex"/>
    <property type="evidence" value="ECO:0007669"/>
    <property type="project" value="TreeGrafter"/>
</dbReference>
<keyword evidence="1 3" id="KW-0853">WD repeat</keyword>
<reference evidence="5" key="1">
    <citation type="submission" date="2019-12" db="UniProtKB">
        <authorList>
            <consortium name="WormBaseParasite"/>
        </authorList>
    </citation>
    <scope>IDENTIFICATION</scope>
</reference>